<dbReference type="FunFam" id="3.40.50.720:FF:000084">
    <property type="entry name" value="Short-chain dehydrogenase reductase"/>
    <property type="match status" value="1"/>
</dbReference>
<comment type="caution">
    <text evidence="5">The sequence shown here is derived from an EMBL/GenBank/DDBJ whole genome shotgun (WGS) entry which is preliminary data.</text>
</comment>
<dbReference type="InterPro" id="IPR020904">
    <property type="entry name" value="Sc_DH/Rdtase_CS"/>
</dbReference>
<comment type="similarity">
    <text evidence="1 4">Belongs to the short-chain dehydrogenases/reductases (SDR) family.</text>
</comment>
<dbReference type="Proteomes" id="UP001597076">
    <property type="component" value="Unassembled WGS sequence"/>
</dbReference>
<dbReference type="GO" id="GO:0016491">
    <property type="term" value="F:oxidoreductase activity"/>
    <property type="evidence" value="ECO:0007669"/>
    <property type="project" value="UniProtKB-KW"/>
</dbReference>
<keyword evidence="3" id="KW-0520">NAD</keyword>
<dbReference type="InterPro" id="IPR036291">
    <property type="entry name" value="NAD(P)-bd_dom_sf"/>
</dbReference>
<dbReference type="Gene3D" id="3.40.50.720">
    <property type="entry name" value="NAD(P)-binding Rossmann-like Domain"/>
    <property type="match status" value="1"/>
</dbReference>
<name>A0ABD6BDH4_9EURY</name>
<evidence type="ECO:0000256" key="1">
    <source>
        <dbReference type="ARBA" id="ARBA00006484"/>
    </source>
</evidence>
<protein>
    <submittedName>
        <fullName evidence="5">Mycofactocin-coupled SDR family oxidoreductase</fullName>
    </submittedName>
</protein>
<dbReference type="PRINTS" id="PR00081">
    <property type="entry name" value="GDHRDH"/>
</dbReference>
<dbReference type="PANTHER" id="PTHR24321:SF8">
    <property type="entry name" value="ESTRADIOL 17-BETA-DEHYDROGENASE 8-RELATED"/>
    <property type="match status" value="1"/>
</dbReference>
<evidence type="ECO:0000313" key="5">
    <source>
        <dbReference type="EMBL" id="MFD1562620.1"/>
    </source>
</evidence>
<evidence type="ECO:0000313" key="6">
    <source>
        <dbReference type="Proteomes" id="UP001597076"/>
    </source>
</evidence>
<evidence type="ECO:0000256" key="3">
    <source>
        <dbReference type="ARBA" id="ARBA00023027"/>
    </source>
</evidence>
<dbReference type="InterPro" id="IPR002347">
    <property type="entry name" value="SDR_fam"/>
</dbReference>
<dbReference type="InterPro" id="IPR023985">
    <property type="entry name" value="SDR_subfam_1"/>
</dbReference>
<evidence type="ECO:0000256" key="4">
    <source>
        <dbReference type="RuleBase" id="RU000363"/>
    </source>
</evidence>
<dbReference type="PRINTS" id="PR00080">
    <property type="entry name" value="SDRFAMILY"/>
</dbReference>
<dbReference type="Pfam" id="PF00106">
    <property type="entry name" value="adh_short"/>
    <property type="match status" value="1"/>
</dbReference>
<dbReference type="NCBIfam" id="TIGR03971">
    <property type="entry name" value="SDR_subfam_1"/>
    <property type="match status" value="1"/>
</dbReference>
<reference evidence="5 6" key="1">
    <citation type="journal article" date="2019" name="Int. J. Syst. Evol. Microbiol.">
        <title>The Global Catalogue of Microorganisms (GCM) 10K type strain sequencing project: providing services to taxonomists for standard genome sequencing and annotation.</title>
        <authorList>
            <consortium name="The Broad Institute Genomics Platform"/>
            <consortium name="The Broad Institute Genome Sequencing Center for Infectious Disease"/>
            <person name="Wu L."/>
            <person name="Ma J."/>
        </authorList>
    </citation>
    <scope>NUCLEOTIDE SEQUENCE [LARGE SCALE GENOMIC DNA]</scope>
    <source>
        <strain evidence="5 6">CGMCC 1.12230</strain>
    </source>
</reference>
<dbReference type="CDD" id="cd05233">
    <property type="entry name" value="SDR_c"/>
    <property type="match status" value="1"/>
</dbReference>
<dbReference type="AlphaFoldDB" id="A0ABD6BDH4"/>
<dbReference type="PANTHER" id="PTHR24321">
    <property type="entry name" value="DEHYDROGENASES, SHORT CHAIN"/>
    <property type="match status" value="1"/>
</dbReference>
<dbReference type="SUPFAM" id="SSF51735">
    <property type="entry name" value="NAD(P)-binding Rossmann-fold domains"/>
    <property type="match status" value="1"/>
</dbReference>
<gene>
    <name evidence="5" type="ORF">ACFR99_03505</name>
</gene>
<dbReference type="EMBL" id="JBHUDI010000002">
    <property type="protein sequence ID" value="MFD1562620.1"/>
    <property type="molecule type" value="Genomic_DNA"/>
</dbReference>
<evidence type="ECO:0000256" key="2">
    <source>
        <dbReference type="ARBA" id="ARBA00023002"/>
    </source>
</evidence>
<keyword evidence="2" id="KW-0560">Oxidoreductase</keyword>
<sequence length="278" mass="30060">MSQNKPMPEYDFTNKVAFVTGAARGQGRSHAKMYAEHGADVVLIDVCDSMESIPYNLGTRDELDAVVDEVEEHGQDALAIECDVSNEAHVEDAVTQAIEEFGKIDFLANNAGIFTLSEAVEMSEAEWDRVLDTNLKGVWLCSKHVAKHMIDRGDGGKIISTSSGYGLVGGLLEGHYTAAKHGVNGLTKTLALELAEYDINVNAVAPTGVDTPMMEEFVEVYGDEILDEVVELTGPWNIFGGGMIESHHISEAYMWLSSDASRYVTGITLPVDAGLSAK</sequence>
<accession>A0ABD6BDH4</accession>
<keyword evidence="6" id="KW-1185">Reference proteome</keyword>
<proteinExistence type="inferred from homology"/>
<dbReference type="PROSITE" id="PS00061">
    <property type="entry name" value="ADH_SHORT"/>
    <property type="match status" value="1"/>
</dbReference>
<organism evidence="5 6">
    <name type="scientific">Haloarchaeobius amylolyticus</name>
    <dbReference type="NCBI Taxonomy" id="1198296"/>
    <lineage>
        <taxon>Archaea</taxon>
        <taxon>Methanobacteriati</taxon>
        <taxon>Methanobacteriota</taxon>
        <taxon>Stenosarchaea group</taxon>
        <taxon>Halobacteria</taxon>
        <taxon>Halobacteriales</taxon>
        <taxon>Halorubellaceae</taxon>
        <taxon>Haloarchaeobius</taxon>
    </lineage>
</organism>
<dbReference type="RefSeq" id="WP_390284422.1">
    <property type="nucleotide sequence ID" value="NZ_JBHUDI010000002.1"/>
</dbReference>